<comment type="caution">
    <text evidence="3">The sequence shown here is derived from an EMBL/GenBank/DDBJ whole genome shotgun (WGS) entry which is preliminary data.</text>
</comment>
<dbReference type="AlphaFoldDB" id="A0A101M264"/>
<protein>
    <submittedName>
        <fullName evidence="3">Uncharacterized protein</fullName>
    </submittedName>
</protein>
<geneLocation type="mitochondrion" evidence="3"/>
<sequence length="78" mass="8618">MTGCSSNQMNVLPFSQPMKVFLLLVSQSKSSGSSEPTEPNPIDRPKARRGYPGSFLSLYILLAGYKKYASECARSERL</sequence>
<evidence type="ECO:0000256" key="1">
    <source>
        <dbReference type="SAM" id="MobiDB-lite"/>
    </source>
</evidence>
<organism evidence="3">
    <name type="scientific">Picea glauca</name>
    <name type="common">White spruce</name>
    <name type="synonym">Pinus glauca</name>
    <dbReference type="NCBI Taxonomy" id="3330"/>
    <lineage>
        <taxon>Eukaryota</taxon>
        <taxon>Viridiplantae</taxon>
        <taxon>Streptophyta</taxon>
        <taxon>Embryophyta</taxon>
        <taxon>Tracheophyta</taxon>
        <taxon>Spermatophyta</taxon>
        <taxon>Pinopsida</taxon>
        <taxon>Pinidae</taxon>
        <taxon>Conifers I</taxon>
        <taxon>Pinales</taxon>
        <taxon>Pinaceae</taxon>
        <taxon>Picea</taxon>
    </lineage>
</organism>
<name>A0A101M264_PICGL</name>
<proteinExistence type="predicted"/>
<keyword evidence="3" id="KW-0496">Mitochondrion</keyword>
<accession>A0A101M264</accession>
<dbReference type="EMBL" id="LKAM01000002">
    <property type="protein sequence ID" value="KUM49543.1"/>
    <property type="molecule type" value="Genomic_DNA"/>
</dbReference>
<feature type="region of interest" description="Disordered" evidence="1">
    <location>
        <begin position="28"/>
        <end position="48"/>
    </location>
</feature>
<dbReference type="EMBL" id="LKAM01000007">
    <property type="protein sequence ID" value="KUM47463.1"/>
    <property type="molecule type" value="Genomic_DNA"/>
</dbReference>
<reference evidence="3" key="1">
    <citation type="journal article" date="2015" name="Genome Biol. Evol.">
        <title>Organellar Genomes of White Spruce (Picea glauca): Assembly and Annotation.</title>
        <authorList>
            <person name="Jackman S.D."/>
            <person name="Warren R.L."/>
            <person name="Gibb E.A."/>
            <person name="Vandervalk B.P."/>
            <person name="Mohamadi H."/>
            <person name="Chu J."/>
            <person name="Raymond A."/>
            <person name="Pleasance S."/>
            <person name="Coope R."/>
            <person name="Wildung M.R."/>
            <person name="Ritland C.E."/>
            <person name="Bousquet J."/>
            <person name="Jones S.J."/>
            <person name="Bohlmann J."/>
            <person name="Birol I."/>
        </authorList>
    </citation>
    <scope>NUCLEOTIDE SEQUENCE [LARGE SCALE GENOMIC DNA]</scope>
    <source>
        <tissue evidence="3">Flushing bud</tissue>
    </source>
</reference>
<evidence type="ECO:0000313" key="2">
    <source>
        <dbReference type="EMBL" id="KUM47463.1"/>
    </source>
</evidence>
<gene>
    <name evidence="3" type="ORF">ABT39_MTgene2768</name>
    <name evidence="2" type="ORF">ABT39_MTgene5649</name>
</gene>
<evidence type="ECO:0000313" key="3">
    <source>
        <dbReference type="EMBL" id="KUM49543.1"/>
    </source>
</evidence>